<name>A0A1E7F2G8_9STRA</name>
<protein>
    <recommendedName>
        <fullName evidence="2">Vps72/YL1 C-terminal domain-containing protein</fullName>
    </recommendedName>
</protein>
<feature type="domain" description="Vps72/YL1 C-terminal" evidence="2">
    <location>
        <begin position="181"/>
        <end position="210"/>
    </location>
</feature>
<keyword evidence="4" id="KW-1185">Reference proteome</keyword>
<feature type="region of interest" description="Disordered" evidence="1">
    <location>
        <begin position="74"/>
        <end position="131"/>
    </location>
</feature>
<evidence type="ECO:0000259" key="2">
    <source>
        <dbReference type="SMART" id="SM00993"/>
    </source>
</evidence>
<accession>A0A1E7F2G8</accession>
<dbReference type="SMART" id="SM00993">
    <property type="entry name" value="YL1_C"/>
    <property type="match status" value="1"/>
</dbReference>
<gene>
    <name evidence="3" type="ORF">FRACYDRAFT_191520</name>
</gene>
<feature type="compositionally biased region" description="Basic residues" evidence="1">
    <location>
        <begin position="30"/>
        <end position="50"/>
    </location>
</feature>
<proteinExistence type="predicted"/>
<dbReference type="AlphaFoldDB" id="A0A1E7F2G8"/>
<sequence length="239" mass="26303">MSVSAQRKGWNEAMRSASGTAAMPPALQPRTHKRRSDRRKKQDRRDKARKVSVIGGPESKEFLAAAWLDALEGVTNNGGAGADGGGDDDSYDELDEIDDKKGKKRGGRGGRAQTKKQQQDTGSLPKRFKPRSMANILLEEVNRDDGVAHNWLEIEARYNINNNNSKNGGGGKSQIILPARKFCPVTGMEGIYTEPKSGLPYAHLKALEQVRERTPPWMNLSGSIIAYNEAVKSIRDEES</sequence>
<dbReference type="InParanoid" id="A0A1E7F2G8"/>
<dbReference type="EMBL" id="KV784365">
    <property type="protein sequence ID" value="OEU12398.1"/>
    <property type="molecule type" value="Genomic_DNA"/>
</dbReference>
<dbReference type="Pfam" id="PF08265">
    <property type="entry name" value="YL1_C"/>
    <property type="match status" value="1"/>
</dbReference>
<dbReference type="OrthoDB" id="45492at2759"/>
<dbReference type="InterPro" id="IPR013272">
    <property type="entry name" value="Vps72/YL1_C"/>
</dbReference>
<feature type="compositionally biased region" description="Acidic residues" evidence="1">
    <location>
        <begin position="85"/>
        <end position="97"/>
    </location>
</feature>
<feature type="region of interest" description="Disordered" evidence="1">
    <location>
        <begin position="1"/>
        <end position="55"/>
    </location>
</feature>
<dbReference type="Proteomes" id="UP000095751">
    <property type="component" value="Unassembled WGS sequence"/>
</dbReference>
<evidence type="ECO:0000313" key="4">
    <source>
        <dbReference type="Proteomes" id="UP000095751"/>
    </source>
</evidence>
<reference evidence="3 4" key="1">
    <citation type="submission" date="2016-09" db="EMBL/GenBank/DDBJ databases">
        <title>Extensive genetic diversity and differential bi-allelic expression allows diatom success in the polar Southern Ocean.</title>
        <authorList>
            <consortium name="DOE Joint Genome Institute"/>
            <person name="Mock T."/>
            <person name="Otillar R.P."/>
            <person name="Strauss J."/>
            <person name="Dupont C."/>
            <person name="Frickenhaus S."/>
            <person name="Maumus F."/>
            <person name="Mcmullan M."/>
            <person name="Sanges R."/>
            <person name="Schmutz J."/>
            <person name="Toseland A."/>
            <person name="Valas R."/>
            <person name="Veluchamy A."/>
            <person name="Ward B.J."/>
            <person name="Allen A."/>
            <person name="Barry K."/>
            <person name="Falciatore A."/>
            <person name="Ferrante M."/>
            <person name="Fortunato A.E."/>
            <person name="Gloeckner G."/>
            <person name="Gruber A."/>
            <person name="Hipkin R."/>
            <person name="Janech M."/>
            <person name="Kroth P."/>
            <person name="Leese F."/>
            <person name="Lindquist E."/>
            <person name="Lyon B.R."/>
            <person name="Martin J."/>
            <person name="Mayer C."/>
            <person name="Parker M."/>
            <person name="Quesneville H."/>
            <person name="Raymond J."/>
            <person name="Uhlig C."/>
            <person name="Valentin K.U."/>
            <person name="Worden A.Z."/>
            <person name="Armbrust E.V."/>
            <person name="Bowler C."/>
            <person name="Green B."/>
            <person name="Moulton V."/>
            <person name="Van Oosterhout C."/>
            <person name="Grigoriev I."/>
        </authorList>
    </citation>
    <scope>NUCLEOTIDE SEQUENCE [LARGE SCALE GENOMIC DNA]</scope>
    <source>
        <strain evidence="3 4">CCMP1102</strain>
    </source>
</reference>
<evidence type="ECO:0000256" key="1">
    <source>
        <dbReference type="SAM" id="MobiDB-lite"/>
    </source>
</evidence>
<organism evidence="3 4">
    <name type="scientific">Fragilariopsis cylindrus CCMP1102</name>
    <dbReference type="NCBI Taxonomy" id="635003"/>
    <lineage>
        <taxon>Eukaryota</taxon>
        <taxon>Sar</taxon>
        <taxon>Stramenopiles</taxon>
        <taxon>Ochrophyta</taxon>
        <taxon>Bacillariophyta</taxon>
        <taxon>Bacillariophyceae</taxon>
        <taxon>Bacillariophycidae</taxon>
        <taxon>Bacillariales</taxon>
        <taxon>Bacillariaceae</taxon>
        <taxon>Fragilariopsis</taxon>
    </lineage>
</organism>
<dbReference type="KEGG" id="fcy:FRACYDRAFT_191520"/>
<evidence type="ECO:0000313" key="3">
    <source>
        <dbReference type="EMBL" id="OEU12398.1"/>
    </source>
</evidence>